<keyword evidence="1" id="KW-1133">Transmembrane helix</keyword>
<dbReference type="AlphaFoldDB" id="A0A0K2UNH3"/>
<proteinExistence type="predicted"/>
<protein>
    <submittedName>
        <fullName evidence="2">Uncharacterized protein</fullName>
    </submittedName>
</protein>
<feature type="transmembrane region" description="Helical" evidence="1">
    <location>
        <begin position="44"/>
        <end position="61"/>
    </location>
</feature>
<reference evidence="2" key="1">
    <citation type="submission" date="2014-05" db="EMBL/GenBank/DDBJ databases">
        <authorList>
            <person name="Chronopoulou M."/>
        </authorList>
    </citation>
    <scope>NUCLEOTIDE SEQUENCE</scope>
    <source>
        <tissue evidence="2">Whole organism</tissue>
    </source>
</reference>
<evidence type="ECO:0000313" key="2">
    <source>
        <dbReference type="EMBL" id="CDW39595.1"/>
    </source>
</evidence>
<feature type="non-terminal residue" evidence="2">
    <location>
        <position position="1"/>
    </location>
</feature>
<organism evidence="2">
    <name type="scientific">Lepeophtheirus salmonis</name>
    <name type="common">Salmon louse</name>
    <name type="synonym">Caligus salmonis</name>
    <dbReference type="NCBI Taxonomy" id="72036"/>
    <lineage>
        <taxon>Eukaryota</taxon>
        <taxon>Metazoa</taxon>
        <taxon>Ecdysozoa</taxon>
        <taxon>Arthropoda</taxon>
        <taxon>Crustacea</taxon>
        <taxon>Multicrustacea</taxon>
        <taxon>Hexanauplia</taxon>
        <taxon>Copepoda</taxon>
        <taxon>Siphonostomatoida</taxon>
        <taxon>Caligidae</taxon>
        <taxon>Lepeophtheirus</taxon>
    </lineage>
</organism>
<name>A0A0K2UNH3_LEPSM</name>
<feature type="transmembrane region" description="Helical" evidence="1">
    <location>
        <begin position="20"/>
        <end position="38"/>
    </location>
</feature>
<accession>A0A0K2UNH3</accession>
<keyword evidence="1" id="KW-0472">Membrane</keyword>
<sequence>VRDSKKGTFKGVLRASTFHFNVSLFLFFFSLCLCFYLFSSSLSFFLSLAVGAYEYLCTFILRSIQKCVFSLKYCGGLISN</sequence>
<keyword evidence="1" id="KW-0812">Transmembrane</keyword>
<dbReference type="EMBL" id="HACA01022234">
    <property type="protein sequence ID" value="CDW39595.1"/>
    <property type="molecule type" value="Transcribed_RNA"/>
</dbReference>
<evidence type="ECO:0000256" key="1">
    <source>
        <dbReference type="SAM" id="Phobius"/>
    </source>
</evidence>